<evidence type="ECO:0000256" key="7">
    <source>
        <dbReference type="SAM" id="Phobius"/>
    </source>
</evidence>
<keyword evidence="4 7" id="KW-1133">Transmembrane helix</keyword>
<organism evidence="8 9">
    <name type="scientific">Phlyctema vagabunda</name>
    <dbReference type="NCBI Taxonomy" id="108571"/>
    <lineage>
        <taxon>Eukaryota</taxon>
        <taxon>Fungi</taxon>
        <taxon>Dikarya</taxon>
        <taxon>Ascomycota</taxon>
        <taxon>Pezizomycotina</taxon>
        <taxon>Leotiomycetes</taxon>
        <taxon>Helotiales</taxon>
        <taxon>Dermateaceae</taxon>
        <taxon>Phlyctema</taxon>
    </lineage>
</organism>
<evidence type="ECO:0000313" key="8">
    <source>
        <dbReference type="EMBL" id="KAL3421009.1"/>
    </source>
</evidence>
<feature type="region of interest" description="Disordered" evidence="6">
    <location>
        <begin position="1"/>
        <end position="28"/>
    </location>
</feature>
<protein>
    <submittedName>
        <fullName evidence="8">General alpha-glucoside permease</fullName>
    </submittedName>
</protein>
<evidence type="ECO:0000313" key="9">
    <source>
        <dbReference type="Proteomes" id="UP001629113"/>
    </source>
</evidence>
<keyword evidence="3 7" id="KW-0812">Transmembrane</keyword>
<evidence type="ECO:0000256" key="4">
    <source>
        <dbReference type="ARBA" id="ARBA00022989"/>
    </source>
</evidence>
<sequence length="539" mass="58656">MGIADDDGREDEPLITEDSDGDNESVSSVQPLNVAVQQDVRDQEISTGRMMILTIGAIGLQSIWSVVMSNGTPYFIYIGLSPTVISLVWLAGPIAGTTYQPYIGVISDRSRHPWGRRKFFIITGTIGTIFCLLLLRESIDLAIWGATILNYEPRGKEARWGAKAISIIAMSIFNFTIAPLQAALRTFIVEGAPSHQQEQVSAWVCRFIGVGSISGYLLSYNSLPEILPFLGDTQFKALCMYASLALAITVTITCVFIKEKPPPPLEDMASSGHTSVRGPLIQIFVSLKGMSSRVKRTMAVQFCAWYSWFTFLYYITAFIGELYANPILKANPDYNEAERDAVVDRGTRIGSLAMFIYAAVALSSNIILPLILHSPSSGDSEKFGHQLQAFMREPWLASAPRVTITQAWMVSQLLTGTCMVTMPLFTSYRAEIAVVGLMGISWAMTQWIPLAIISADISKQEMLDRETGVAAGDAKGESNIGTVMGIYNGAVSAPQVLAALGCGLIFSLLQAAGIKDQMRWVLGVSGLPAYFAAYLAMGL</sequence>
<reference evidence="8 9" key="1">
    <citation type="submission" date="2024-06" db="EMBL/GenBank/DDBJ databases">
        <title>Complete genome of Phlyctema vagabunda strain 19-DSS-EL-015.</title>
        <authorList>
            <person name="Fiorenzani C."/>
        </authorList>
    </citation>
    <scope>NUCLEOTIDE SEQUENCE [LARGE SCALE GENOMIC DNA]</scope>
    <source>
        <strain evidence="8 9">19-DSS-EL-015</strain>
    </source>
</reference>
<feature type="transmembrane region" description="Helical" evidence="7">
    <location>
        <begin position="486"/>
        <end position="508"/>
    </location>
</feature>
<dbReference type="EMBL" id="JBFCZG010000006">
    <property type="protein sequence ID" value="KAL3421009.1"/>
    <property type="molecule type" value="Genomic_DNA"/>
</dbReference>
<dbReference type="SUPFAM" id="SSF103473">
    <property type="entry name" value="MFS general substrate transporter"/>
    <property type="match status" value="1"/>
</dbReference>
<dbReference type="PANTHER" id="PTHR19432:SF35">
    <property type="entry name" value="SOLUTE CARRIER FAMILY 45 MEMBER 3 ISOFORM X1"/>
    <property type="match status" value="1"/>
</dbReference>
<feature type="transmembrane region" description="Helical" evidence="7">
    <location>
        <begin position="164"/>
        <end position="188"/>
    </location>
</feature>
<evidence type="ECO:0000256" key="5">
    <source>
        <dbReference type="ARBA" id="ARBA00023136"/>
    </source>
</evidence>
<feature type="compositionally biased region" description="Acidic residues" evidence="6">
    <location>
        <begin position="1"/>
        <end position="23"/>
    </location>
</feature>
<evidence type="ECO:0000256" key="1">
    <source>
        <dbReference type="ARBA" id="ARBA00004141"/>
    </source>
</evidence>
<feature type="transmembrane region" description="Helical" evidence="7">
    <location>
        <begin position="74"/>
        <end position="99"/>
    </location>
</feature>
<feature type="transmembrane region" description="Helical" evidence="7">
    <location>
        <begin position="432"/>
        <end position="453"/>
    </location>
</feature>
<feature type="transmembrane region" description="Helical" evidence="7">
    <location>
        <begin position="238"/>
        <end position="257"/>
    </location>
</feature>
<evidence type="ECO:0000256" key="6">
    <source>
        <dbReference type="SAM" id="MobiDB-lite"/>
    </source>
</evidence>
<keyword evidence="5 7" id="KW-0472">Membrane</keyword>
<comment type="subcellular location">
    <subcellularLocation>
        <location evidence="1">Membrane</location>
        <topology evidence="1">Multi-pass membrane protein</topology>
    </subcellularLocation>
</comment>
<feature type="transmembrane region" description="Helical" evidence="7">
    <location>
        <begin position="200"/>
        <end position="218"/>
    </location>
</feature>
<keyword evidence="2" id="KW-0813">Transport</keyword>
<feature type="transmembrane region" description="Helical" evidence="7">
    <location>
        <begin position="349"/>
        <end position="372"/>
    </location>
</feature>
<accession>A0ABR4PCI1</accession>
<dbReference type="InterPro" id="IPR036259">
    <property type="entry name" value="MFS_trans_sf"/>
</dbReference>
<comment type="caution">
    <text evidence="8">The sequence shown here is derived from an EMBL/GenBank/DDBJ whole genome shotgun (WGS) entry which is preliminary data.</text>
</comment>
<name>A0ABR4PCI1_9HELO</name>
<keyword evidence="9" id="KW-1185">Reference proteome</keyword>
<gene>
    <name evidence="8" type="ORF">PVAG01_07454</name>
</gene>
<dbReference type="PANTHER" id="PTHR19432">
    <property type="entry name" value="SUGAR TRANSPORTER"/>
    <property type="match status" value="1"/>
</dbReference>
<feature type="transmembrane region" description="Helical" evidence="7">
    <location>
        <begin position="520"/>
        <end position="537"/>
    </location>
</feature>
<proteinExistence type="predicted"/>
<feature type="transmembrane region" description="Helical" evidence="7">
    <location>
        <begin position="298"/>
        <end position="319"/>
    </location>
</feature>
<evidence type="ECO:0000256" key="3">
    <source>
        <dbReference type="ARBA" id="ARBA00022692"/>
    </source>
</evidence>
<dbReference type="Proteomes" id="UP001629113">
    <property type="component" value="Unassembled WGS sequence"/>
</dbReference>
<feature type="transmembrane region" description="Helical" evidence="7">
    <location>
        <begin position="50"/>
        <end position="68"/>
    </location>
</feature>
<dbReference type="Gene3D" id="1.20.1250.20">
    <property type="entry name" value="MFS general substrate transporter like domains"/>
    <property type="match status" value="1"/>
</dbReference>
<evidence type="ECO:0000256" key="2">
    <source>
        <dbReference type="ARBA" id="ARBA00022448"/>
    </source>
</evidence>
<feature type="transmembrane region" description="Helical" evidence="7">
    <location>
        <begin position="119"/>
        <end position="144"/>
    </location>
</feature>